<reference evidence="3 4" key="1">
    <citation type="submission" date="2014-12" db="EMBL/GenBank/DDBJ databases">
        <title>Draft Genome Sequence of Pseudoalteromonas luteoviolacea HI1.</title>
        <authorList>
            <person name="Asahina A.Y."/>
            <person name="Hadfield M.G."/>
        </authorList>
    </citation>
    <scope>NUCLEOTIDE SEQUENCE [LARGE SCALE GENOMIC DNA]</scope>
    <source>
        <strain evidence="3 4">HI1</strain>
    </source>
</reference>
<sequence length="295" mass="33215">MNSANSIKDNAEQKIKAKIDAHDPTATINAHNHDFGPTANHQMPVFKNTVFNVKKTHMTQNIKSGTWASNYYLYGEKLKKGADAKGYDNLYSQMKNDYRVAVERCHLWANAAGGPGESKNWVPMTRDANMTQRNDYENDYVKKLKDGEGKTKTVADLQKISTGQNIGNYQIVKYQHDPDIEKGEFDGKVDWEIGYLRWVTDNVGEGKLSLNAPIKGTVKSEITLRAVKNNTINSLENKSHDLENSLKNADEYGGSLENDIIELYKLTLDPSQSIVEENITRDIALTAIRKKLMNT</sequence>
<dbReference type="AlphaFoldDB" id="A0A0C1MKP8"/>
<dbReference type="EMBL" id="JWIC01000005">
    <property type="protein sequence ID" value="KID57599.1"/>
    <property type="molecule type" value="Genomic_DNA"/>
</dbReference>
<dbReference type="Pfam" id="PF13930">
    <property type="entry name" value="Endonuclea_NS_2"/>
    <property type="match status" value="1"/>
</dbReference>
<protein>
    <recommendedName>
        <fullName evidence="2">Type VII secretion system protein EssD-like domain-containing protein</fullName>
    </recommendedName>
</protein>
<organism evidence="3 4">
    <name type="scientific">Pseudoalteromonas luteoviolacea</name>
    <dbReference type="NCBI Taxonomy" id="43657"/>
    <lineage>
        <taxon>Bacteria</taxon>
        <taxon>Pseudomonadati</taxon>
        <taxon>Pseudomonadota</taxon>
        <taxon>Gammaproteobacteria</taxon>
        <taxon>Alteromonadales</taxon>
        <taxon>Pseudoalteromonadaceae</taxon>
        <taxon>Pseudoalteromonas</taxon>
    </lineage>
</organism>
<dbReference type="InterPro" id="IPR044927">
    <property type="entry name" value="Endonuclea_NS_2"/>
</dbReference>
<dbReference type="OrthoDB" id="2664633at2"/>
<evidence type="ECO:0000256" key="1">
    <source>
        <dbReference type="SAM" id="Coils"/>
    </source>
</evidence>
<feature type="coiled-coil region" evidence="1">
    <location>
        <begin position="225"/>
        <end position="252"/>
    </location>
</feature>
<dbReference type="RefSeq" id="WP_039609369.1">
    <property type="nucleotide sequence ID" value="NZ_JWIC01000005.1"/>
</dbReference>
<feature type="domain" description="Type VII secretion system protein EssD-like" evidence="2">
    <location>
        <begin position="100"/>
        <end position="151"/>
    </location>
</feature>
<evidence type="ECO:0000313" key="3">
    <source>
        <dbReference type="EMBL" id="KID57599.1"/>
    </source>
</evidence>
<keyword evidence="1" id="KW-0175">Coiled coil</keyword>
<dbReference type="Proteomes" id="UP000031327">
    <property type="component" value="Unassembled WGS sequence"/>
</dbReference>
<accession>A0A0C1MKP8</accession>
<comment type="caution">
    <text evidence="3">The sequence shown here is derived from an EMBL/GenBank/DDBJ whole genome shotgun (WGS) entry which is preliminary data.</text>
</comment>
<name>A0A0C1MKP8_9GAMM</name>
<evidence type="ECO:0000259" key="2">
    <source>
        <dbReference type="Pfam" id="PF13930"/>
    </source>
</evidence>
<evidence type="ECO:0000313" key="4">
    <source>
        <dbReference type="Proteomes" id="UP000031327"/>
    </source>
</evidence>
<proteinExistence type="predicted"/>
<gene>
    <name evidence="3" type="ORF">JF50_10505</name>
</gene>